<dbReference type="EMBL" id="AP022620">
    <property type="protein sequence ID" value="BBZ76242.1"/>
    <property type="molecule type" value="Genomic_DNA"/>
</dbReference>
<evidence type="ECO:0000256" key="1">
    <source>
        <dbReference type="SAM" id="MobiDB-lite"/>
    </source>
</evidence>
<protein>
    <recommendedName>
        <fullName evidence="4">PE-PGRS family protein</fullName>
    </recommendedName>
</protein>
<evidence type="ECO:0000313" key="2">
    <source>
        <dbReference type="EMBL" id="BBZ76242.1"/>
    </source>
</evidence>
<accession>A0A6N4W865</accession>
<dbReference type="AlphaFoldDB" id="A0A6N4W865"/>
<evidence type="ECO:0008006" key="4">
    <source>
        <dbReference type="Google" id="ProtNLM"/>
    </source>
</evidence>
<sequence length="360" mass="35408">MQISLRSQLIAGVAVVGASAIAITPITQPNVIPTVHAPAIQNVAFDNPFIVFGPVLEHTVYDISSLISGPVADPLPILRTFAVNQIGNATNLLTAAGALGVGLGASLWNVPGGVVTATAELLKGDVQGAITALQTALIEPIAVELTDFTIPKITAVVNQTIQNLTALVNVVPSQVLGIINATVNAVSATIQATIATGQQFANNLQTLNLEGMWNSIIDGTLGTTGILDTLRATTIGGGPSSISSAIGSAINNINVAIGGPATQLPQPSAALTSSKIRAAAATTPALTSVSAAESAGAAGSKGSGSSDSGTAGDAAGSTTKSSATGGSRRAANAATTATTAKPATSAAAPKKDTGSSHSAE</sequence>
<feature type="region of interest" description="Disordered" evidence="1">
    <location>
        <begin position="295"/>
        <end position="360"/>
    </location>
</feature>
<name>A0A6N4W865_9MYCO</name>
<evidence type="ECO:0000313" key="3">
    <source>
        <dbReference type="Proteomes" id="UP000467249"/>
    </source>
</evidence>
<gene>
    <name evidence="2" type="ORF">MANY_15790</name>
</gene>
<dbReference type="KEGG" id="many:MANY_15790"/>
<proteinExistence type="predicted"/>
<organism evidence="2 3">
    <name type="scientific">Mycolicibacterium anyangense</name>
    <dbReference type="NCBI Taxonomy" id="1431246"/>
    <lineage>
        <taxon>Bacteria</taxon>
        <taxon>Bacillati</taxon>
        <taxon>Actinomycetota</taxon>
        <taxon>Actinomycetes</taxon>
        <taxon>Mycobacteriales</taxon>
        <taxon>Mycobacteriaceae</taxon>
        <taxon>Mycolicibacterium</taxon>
    </lineage>
</organism>
<reference evidence="2 3" key="1">
    <citation type="journal article" date="2019" name="Emerg. Microbes Infect.">
        <title>Comprehensive subspecies identification of 175 nontuberculous mycobacteria species based on 7547 genomic profiles.</title>
        <authorList>
            <person name="Matsumoto Y."/>
            <person name="Kinjo T."/>
            <person name="Motooka D."/>
            <person name="Nabeya D."/>
            <person name="Jung N."/>
            <person name="Uechi K."/>
            <person name="Horii T."/>
            <person name="Iida T."/>
            <person name="Fujita J."/>
            <person name="Nakamura S."/>
        </authorList>
    </citation>
    <scope>NUCLEOTIDE SEQUENCE [LARGE SCALE GENOMIC DNA]</scope>
    <source>
        <strain evidence="2 3">JCM 30275</strain>
    </source>
</reference>
<dbReference type="RefSeq" id="WP_163803733.1">
    <property type="nucleotide sequence ID" value="NZ_AP022620.1"/>
</dbReference>
<feature type="compositionally biased region" description="Basic and acidic residues" evidence="1">
    <location>
        <begin position="349"/>
        <end position="360"/>
    </location>
</feature>
<feature type="compositionally biased region" description="Low complexity" evidence="1">
    <location>
        <begin position="295"/>
        <end position="348"/>
    </location>
</feature>
<keyword evidence="3" id="KW-1185">Reference proteome</keyword>
<dbReference type="Proteomes" id="UP000467249">
    <property type="component" value="Chromosome"/>
</dbReference>